<evidence type="ECO:0000313" key="2">
    <source>
        <dbReference type="Proteomes" id="UP001054821"/>
    </source>
</evidence>
<organism evidence="1 2">
    <name type="scientific">Prunus dulcis</name>
    <name type="common">Almond</name>
    <name type="synonym">Amygdalus dulcis</name>
    <dbReference type="NCBI Taxonomy" id="3755"/>
    <lineage>
        <taxon>Eukaryota</taxon>
        <taxon>Viridiplantae</taxon>
        <taxon>Streptophyta</taxon>
        <taxon>Embryophyta</taxon>
        <taxon>Tracheophyta</taxon>
        <taxon>Spermatophyta</taxon>
        <taxon>Magnoliopsida</taxon>
        <taxon>eudicotyledons</taxon>
        <taxon>Gunneridae</taxon>
        <taxon>Pentapetalae</taxon>
        <taxon>rosids</taxon>
        <taxon>fabids</taxon>
        <taxon>Rosales</taxon>
        <taxon>Rosaceae</taxon>
        <taxon>Amygdaloideae</taxon>
        <taxon>Amygdaleae</taxon>
        <taxon>Prunus</taxon>
    </lineage>
</organism>
<keyword evidence="2" id="KW-1185">Reference proteome</keyword>
<protein>
    <submittedName>
        <fullName evidence="1">Uncharacterized protein</fullName>
    </submittedName>
</protein>
<evidence type="ECO:0000313" key="1">
    <source>
        <dbReference type="EMBL" id="KAI5334052.1"/>
    </source>
</evidence>
<gene>
    <name evidence="1" type="ORF">L3X38_024185</name>
</gene>
<reference evidence="1 2" key="1">
    <citation type="journal article" date="2022" name="G3 (Bethesda)">
        <title>Whole-genome sequence and methylome profiling of the almond [Prunus dulcis (Mill.) D.A. Webb] cultivar 'Nonpareil'.</title>
        <authorList>
            <person name="D'Amico-Willman K.M."/>
            <person name="Ouma W.Z."/>
            <person name="Meulia T."/>
            <person name="Sideli G.M."/>
            <person name="Gradziel T.M."/>
            <person name="Fresnedo-Ramirez J."/>
        </authorList>
    </citation>
    <scope>NUCLEOTIDE SEQUENCE [LARGE SCALE GENOMIC DNA]</scope>
    <source>
        <strain evidence="1">Clone GOH B32 T37-40</strain>
    </source>
</reference>
<proteinExistence type="predicted"/>
<dbReference type="Proteomes" id="UP001054821">
    <property type="component" value="Chromosome 4"/>
</dbReference>
<dbReference type="AlphaFoldDB" id="A0AAD4W216"/>
<name>A0AAD4W216_PRUDU</name>
<dbReference type="EMBL" id="JAJFAZ020000004">
    <property type="protein sequence ID" value="KAI5334052.1"/>
    <property type="molecule type" value="Genomic_DNA"/>
</dbReference>
<sequence>MIVEIRDEKPQLTTSQWCAPVRWRVTPRLQLTESQRREEAARAVLRCPALKVTYESQGRRERWRERGSNKASSFCYGGLKLELRASVARAMRRV</sequence>
<comment type="caution">
    <text evidence="1">The sequence shown here is derived from an EMBL/GenBank/DDBJ whole genome shotgun (WGS) entry which is preliminary data.</text>
</comment>
<accession>A0AAD4W216</accession>